<reference evidence="11" key="1">
    <citation type="journal article" date="2013" name="Genome Biol.">
        <title>Draft genome of the mountain pine beetle, Dendroctonus ponderosae Hopkins, a major forest pest.</title>
        <authorList>
            <person name="Keeling C.I."/>
            <person name="Yuen M.M."/>
            <person name="Liao N.Y."/>
            <person name="Docking T.R."/>
            <person name="Chan S.K."/>
            <person name="Taylor G.A."/>
            <person name="Palmquist D.L."/>
            <person name="Jackman S.D."/>
            <person name="Nguyen A."/>
            <person name="Li M."/>
            <person name="Henderson H."/>
            <person name="Janes J.K."/>
            <person name="Zhao Y."/>
            <person name="Pandoh P."/>
            <person name="Moore R."/>
            <person name="Sperling F.A."/>
            <person name="Huber D.P."/>
            <person name="Birol I."/>
            <person name="Jones S.J."/>
            <person name="Bohlmann J."/>
        </authorList>
    </citation>
    <scope>NUCLEOTIDE SEQUENCE</scope>
</reference>
<dbReference type="GO" id="GO:0003676">
    <property type="term" value="F:nucleic acid binding"/>
    <property type="evidence" value="ECO:0007669"/>
    <property type="project" value="InterPro"/>
</dbReference>
<dbReference type="Gene3D" id="2.130.10.10">
    <property type="entry name" value="YVTN repeat-like/Quinoprotein amine dehydrogenase"/>
    <property type="match status" value="1"/>
</dbReference>
<evidence type="ECO:0000259" key="9">
    <source>
        <dbReference type="SMART" id="SM00479"/>
    </source>
</evidence>
<keyword evidence="3" id="KW-0540">Nuclease</keyword>
<evidence type="ECO:0000256" key="1">
    <source>
        <dbReference type="ARBA" id="ARBA00004123"/>
    </source>
</evidence>
<dbReference type="PANTHER" id="PTHR12801">
    <property type="entry name" value="RNA EXONUCLEASE REXO1 / RECO3 FAMILY MEMBER-RELATED"/>
    <property type="match status" value="1"/>
</dbReference>
<keyword evidence="8" id="KW-0812">Transmembrane</keyword>
<dbReference type="PANTHER" id="PTHR12801:SF115">
    <property type="entry name" value="FI18136P1-RELATED"/>
    <property type="match status" value="1"/>
</dbReference>
<dbReference type="SMART" id="SM00479">
    <property type="entry name" value="EXOIII"/>
    <property type="match status" value="1"/>
</dbReference>
<evidence type="ECO:0000256" key="6">
    <source>
        <dbReference type="ARBA" id="ARBA00023242"/>
    </source>
</evidence>
<sequence>MSSGIEGADLNGLIGPVVALTIFIGLGVIIFIYLLKWIKQERSEKDANDDTSSKAKNAESSVPGRSSKKEQTGPVKSRKKLADREPRRPSEKRFNHPWMLVTLKGHTGRVLDMDFSANEKYLASSADEEPDKGEKLCFKRNKRKLLQRRQKKTILCSSSSNSSLDLCASPSNPSSPTRTTGLTRRQRKNQLKKNRVGKLVQNNKNKMEMPWDHYNFLGAEAHNYYEEIPYQNQNSLLTGMQEDELAEILKEQYVMSEGDMAIYGYPMSKNQPACFINPSDSRLDINAAEFVPESESSSGNYSGTTTEDELCDVEEEVQRQVGRSIGAYPAASYHPQQEHVCVRCGSKFVTQGGRYLTEGTCRFHPGKLRNRNSPFGPMWYTCCRLPQHTLGCEVGPCHVWNGPTELVVDELFVETEERPMYYESTTNLIFALDCEMSYTAAGLEVVKVAVLNCEGVPIYVEYIRPLNPIVDYNTRFSGIVAEDFINNSSKTLKEVQKDLKKFIFKDTVLIGHGLENDLKGLKIIHKTVVDTAFTFPHHSGFPFKQSLKYLVQSMLGQSIQGGTTGHDPCEDARSCLLLIIFRVYGDQRFETDCAVDCV</sequence>
<dbReference type="InterPro" id="IPR015943">
    <property type="entry name" value="WD40/YVTN_repeat-like_dom_sf"/>
</dbReference>
<dbReference type="InterPro" id="IPR013520">
    <property type="entry name" value="Ribonucl_H"/>
</dbReference>
<dbReference type="InterPro" id="IPR012337">
    <property type="entry name" value="RNaseH-like_sf"/>
</dbReference>
<evidence type="ECO:0000256" key="7">
    <source>
        <dbReference type="SAM" id="MobiDB-lite"/>
    </source>
</evidence>
<evidence type="ECO:0000256" key="2">
    <source>
        <dbReference type="ARBA" id="ARBA00006357"/>
    </source>
</evidence>
<reference evidence="10" key="2">
    <citation type="submission" date="2024-08" db="UniProtKB">
        <authorList>
            <consortium name="EnsemblMetazoa"/>
        </authorList>
    </citation>
    <scope>IDENTIFICATION</scope>
</reference>
<organism evidence="10 11">
    <name type="scientific">Dendroctonus ponderosae</name>
    <name type="common">Mountain pine beetle</name>
    <dbReference type="NCBI Taxonomy" id="77166"/>
    <lineage>
        <taxon>Eukaryota</taxon>
        <taxon>Metazoa</taxon>
        <taxon>Ecdysozoa</taxon>
        <taxon>Arthropoda</taxon>
        <taxon>Hexapoda</taxon>
        <taxon>Insecta</taxon>
        <taxon>Pterygota</taxon>
        <taxon>Neoptera</taxon>
        <taxon>Endopterygota</taxon>
        <taxon>Coleoptera</taxon>
        <taxon>Polyphaga</taxon>
        <taxon>Cucujiformia</taxon>
        <taxon>Curculionidae</taxon>
        <taxon>Scolytinae</taxon>
        <taxon>Dendroctonus</taxon>
    </lineage>
</organism>
<dbReference type="EnsemblMetazoa" id="XM_019903357.1">
    <property type="protein sequence ID" value="XP_019758916.1"/>
    <property type="gene ID" value="LOC109536904"/>
</dbReference>
<keyword evidence="11" id="KW-1185">Reference proteome</keyword>
<keyword evidence="8" id="KW-1133">Transmembrane helix</keyword>
<keyword evidence="6" id="KW-0539">Nucleus</keyword>
<dbReference type="CDD" id="cd06145">
    <property type="entry name" value="REX1_like"/>
    <property type="match status" value="1"/>
</dbReference>
<accession>A0AAR5PDX2</accession>
<evidence type="ECO:0000256" key="8">
    <source>
        <dbReference type="SAM" id="Phobius"/>
    </source>
</evidence>
<dbReference type="SUPFAM" id="SSF53098">
    <property type="entry name" value="Ribonuclease H-like"/>
    <property type="match status" value="1"/>
</dbReference>
<dbReference type="GO" id="GO:0004527">
    <property type="term" value="F:exonuclease activity"/>
    <property type="evidence" value="ECO:0007669"/>
    <property type="project" value="UniProtKB-KW"/>
</dbReference>
<feature type="compositionally biased region" description="Basic and acidic residues" evidence="7">
    <location>
        <begin position="80"/>
        <end position="93"/>
    </location>
</feature>
<gene>
    <name evidence="10" type="primary">109536904</name>
</gene>
<dbReference type="AlphaFoldDB" id="A0AAR5PDX2"/>
<evidence type="ECO:0000256" key="5">
    <source>
        <dbReference type="ARBA" id="ARBA00022839"/>
    </source>
</evidence>
<keyword evidence="8" id="KW-0472">Membrane</keyword>
<feature type="region of interest" description="Disordered" evidence="7">
    <location>
        <begin position="45"/>
        <end position="93"/>
    </location>
</feature>
<dbReference type="GO" id="GO:0005634">
    <property type="term" value="C:nucleus"/>
    <property type="evidence" value="ECO:0007669"/>
    <property type="project" value="UniProtKB-SubCell"/>
</dbReference>
<feature type="region of interest" description="Disordered" evidence="7">
    <location>
        <begin position="160"/>
        <end position="195"/>
    </location>
</feature>
<feature type="compositionally biased region" description="Low complexity" evidence="7">
    <location>
        <begin position="160"/>
        <end position="180"/>
    </location>
</feature>
<evidence type="ECO:0000313" key="11">
    <source>
        <dbReference type="Proteomes" id="UP000019118"/>
    </source>
</evidence>
<feature type="compositionally biased region" description="Basic residues" evidence="7">
    <location>
        <begin position="184"/>
        <end position="195"/>
    </location>
</feature>
<name>A0AAR5PDX2_DENPD</name>
<dbReference type="GO" id="GO:0010629">
    <property type="term" value="P:negative regulation of gene expression"/>
    <property type="evidence" value="ECO:0007669"/>
    <property type="project" value="UniProtKB-ARBA"/>
</dbReference>
<dbReference type="InterPro" id="IPR034922">
    <property type="entry name" value="REX1-like_exo"/>
</dbReference>
<dbReference type="InterPro" id="IPR036397">
    <property type="entry name" value="RNaseH_sf"/>
</dbReference>
<feature type="domain" description="Exonuclease" evidence="9">
    <location>
        <begin position="428"/>
        <end position="588"/>
    </location>
</feature>
<keyword evidence="4" id="KW-0378">Hydrolase</keyword>
<dbReference type="Gene3D" id="3.30.420.10">
    <property type="entry name" value="Ribonuclease H-like superfamily/Ribonuclease H"/>
    <property type="match status" value="1"/>
</dbReference>
<protein>
    <recommendedName>
        <fullName evidence="9">Exonuclease domain-containing protein</fullName>
    </recommendedName>
</protein>
<feature type="compositionally biased region" description="Basic and acidic residues" evidence="7">
    <location>
        <begin position="45"/>
        <end position="57"/>
    </location>
</feature>
<evidence type="ECO:0000256" key="3">
    <source>
        <dbReference type="ARBA" id="ARBA00022722"/>
    </source>
</evidence>
<dbReference type="KEGG" id="dpa:109536904"/>
<dbReference type="InterPro" id="IPR047021">
    <property type="entry name" value="REXO1/3/4-like"/>
</dbReference>
<comment type="similarity">
    <text evidence="2">Belongs to the REXO1/REXO3 family.</text>
</comment>
<feature type="transmembrane region" description="Helical" evidence="8">
    <location>
        <begin position="12"/>
        <end position="35"/>
    </location>
</feature>
<evidence type="ECO:0000256" key="4">
    <source>
        <dbReference type="ARBA" id="ARBA00022801"/>
    </source>
</evidence>
<proteinExistence type="inferred from homology"/>
<comment type="subcellular location">
    <subcellularLocation>
        <location evidence="1">Nucleus</location>
    </subcellularLocation>
</comment>
<dbReference type="FunFam" id="3.30.420.10:FF:000031">
    <property type="entry name" value="RNA exonuclease 1"/>
    <property type="match status" value="1"/>
</dbReference>
<evidence type="ECO:0000313" key="10">
    <source>
        <dbReference type="EnsemblMetazoa" id="XP_019758916.1"/>
    </source>
</evidence>
<dbReference type="Proteomes" id="UP000019118">
    <property type="component" value="Unassembled WGS sequence"/>
</dbReference>
<keyword evidence="5" id="KW-0269">Exonuclease</keyword>